<keyword evidence="3" id="KW-0804">Transcription</keyword>
<dbReference type="InterPro" id="IPR050109">
    <property type="entry name" value="HTH-type_TetR-like_transc_reg"/>
</dbReference>
<dbReference type="EMBL" id="JBHSTP010000001">
    <property type="protein sequence ID" value="MFC6355945.1"/>
    <property type="molecule type" value="Genomic_DNA"/>
</dbReference>
<keyword evidence="1" id="KW-0805">Transcription regulation</keyword>
<evidence type="ECO:0000256" key="2">
    <source>
        <dbReference type="ARBA" id="ARBA00023125"/>
    </source>
</evidence>
<feature type="DNA-binding region" description="H-T-H motif" evidence="4">
    <location>
        <begin position="35"/>
        <end position="54"/>
    </location>
</feature>
<dbReference type="SUPFAM" id="SSF48498">
    <property type="entry name" value="Tetracyclin repressor-like, C-terminal domain"/>
    <property type="match status" value="1"/>
</dbReference>
<name>A0ABW1VH18_9MICO</name>
<evidence type="ECO:0000313" key="7">
    <source>
        <dbReference type="Proteomes" id="UP001596306"/>
    </source>
</evidence>
<feature type="domain" description="HTH tetR-type" evidence="5">
    <location>
        <begin position="12"/>
        <end position="72"/>
    </location>
</feature>
<dbReference type="InterPro" id="IPR001647">
    <property type="entry name" value="HTH_TetR"/>
</dbReference>
<dbReference type="PROSITE" id="PS50977">
    <property type="entry name" value="HTH_TETR_2"/>
    <property type="match status" value="1"/>
</dbReference>
<proteinExistence type="predicted"/>
<dbReference type="Pfam" id="PF00440">
    <property type="entry name" value="TetR_N"/>
    <property type="match status" value="1"/>
</dbReference>
<protein>
    <submittedName>
        <fullName evidence="6">TetR-like C-terminal domain-containing protein</fullName>
    </submittedName>
</protein>
<keyword evidence="7" id="KW-1185">Reference proteome</keyword>
<dbReference type="InterPro" id="IPR009057">
    <property type="entry name" value="Homeodomain-like_sf"/>
</dbReference>
<evidence type="ECO:0000256" key="4">
    <source>
        <dbReference type="PROSITE-ProRule" id="PRU00335"/>
    </source>
</evidence>
<organism evidence="6 7">
    <name type="scientific">Luethyella okanaganae</name>
    <dbReference type="NCBI Taxonomy" id="69372"/>
    <lineage>
        <taxon>Bacteria</taxon>
        <taxon>Bacillati</taxon>
        <taxon>Actinomycetota</taxon>
        <taxon>Actinomycetes</taxon>
        <taxon>Micrococcales</taxon>
        <taxon>Microbacteriaceae</taxon>
        <taxon>Luethyella</taxon>
    </lineage>
</organism>
<dbReference type="InterPro" id="IPR011075">
    <property type="entry name" value="TetR_C"/>
</dbReference>
<dbReference type="InterPro" id="IPR036271">
    <property type="entry name" value="Tet_transcr_reg_TetR-rel_C_sf"/>
</dbReference>
<sequence>MTNNQVGRPLVPGIKEALIQAAERIMATEGFSGLTVDGLVMEVGTTRPTFYRRYSNVAHLAFEVIEARFGTGTPVNTGSLYGDLLKLQREDIAMFASPLLRNNLPGLLESVRTDLTVRERYRDEFIGPRRANVAKVIAAAVERGELADRRVDIDIACDLLVGPILARTLLPLAVAVDDRLARQTAQVVLDYLRSAVAVEKIGA</sequence>
<keyword evidence="2 4" id="KW-0238">DNA-binding</keyword>
<comment type="caution">
    <text evidence="6">The sequence shown here is derived from an EMBL/GenBank/DDBJ whole genome shotgun (WGS) entry which is preliminary data.</text>
</comment>
<dbReference type="Proteomes" id="UP001596306">
    <property type="component" value="Unassembled WGS sequence"/>
</dbReference>
<dbReference type="RefSeq" id="WP_386729485.1">
    <property type="nucleotide sequence ID" value="NZ_JBHSTP010000001.1"/>
</dbReference>
<evidence type="ECO:0000313" key="6">
    <source>
        <dbReference type="EMBL" id="MFC6355945.1"/>
    </source>
</evidence>
<dbReference type="Gene3D" id="1.10.357.10">
    <property type="entry name" value="Tetracycline Repressor, domain 2"/>
    <property type="match status" value="1"/>
</dbReference>
<dbReference type="Pfam" id="PF16859">
    <property type="entry name" value="TetR_C_11"/>
    <property type="match status" value="1"/>
</dbReference>
<accession>A0ABW1VH18</accession>
<dbReference type="PANTHER" id="PTHR30055">
    <property type="entry name" value="HTH-TYPE TRANSCRIPTIONAL REGULATOR RUTR"/>
    <property type="match status" value="1"/>
</dbReference>
<dbReference type="SUPFAM" id="SSF46689">
    <property type="entry name" value="Homeodomain-like"/>
    <property type="match status" value="1"/>
</dbReference>
<evidence type="ECO:0000256" key="1">
    <source>
        <dbReference type="ARBA" id="ARBA00023015"/>
    </source>
</evidence>
<gene>
    <name evidence="6" type="ORF">ACFQB0_07480</name>
</gene>
<reference evidence="7" key="1">
    <citation type="journal article" date="2019" name="Int. J. Syst. Evol. Microbiol.">
        <title>The Global Catalogue of Microorganisms (GCM) 10K type strain sequencing project: providing services to taxonomists for standard genome sequencing and annotation.</title>
        <authorList>
            <consortium name="The Broad Institute Genomics Platform"/>
            <consortium name="The Broad Institute Genome Sequencing Center for Infectious Disease"/>
            <person name="Wu L."/>
            <person name="Ma J."/>
        </authorList>
    </citation>
    <scope>NUCLEOTIDE SEQUENCE [LARGE SCALE GENOMIC DNA]</scope>
    <source>
        <strain evidence="7">CCUG 43304</strain>
    </source>
</reference>
<dbReference type="Gene3D" id="1.10.10.60">
    <property type="entry name" value="Homeodomain-like"/>
    <property type="match status" value="1"/>
</dbReference>
<dbReference type="PANTHER" id="PTHR30055:SF148">
    <property type="entry name" value="TETR-FAMILY TRANSCRIPTIONAL REGULATOR"/>
    <property type="match status" value="1"/>
</dbReference>
<evidence type="ECO:0000259" key="5">
    <source>
        <dbReference type="PROSITE" id="PS50977"/>
    </source>
</evidence>
<evidence type="ECO:0000256" key="3">
    <source>
        <dbReference type="ARBA" id="ARBA00023163"/>
    </source>
</evidence>